<keyword evidence="2" id="KW-1185">Reference proteome</keyword>
<organism evidence="1 2">
    <name type="scientific">Streptomyces bluensis</name>
    <dbReference type="NCBI Taxonomy" id="33897"/>
    <lineage>
        <taxon>Bacteria</taxon>
        <taxon>Bacillati</taxon>
        <taxon>Actinomycetota</taxon>
        <taxon>Actinomycetes</taxon>
        <taxon>Kitasatosporales</taxon>
        <taxon>Streptomycetaceae</taxon>
        <taxon>Streptomyces</taxon>
    </lineage>
</organism>
<evidence type="ECO:0000313" key="1">
    <source>
        <dbReference type="EMBL" id="MFF4526949.1"/>
    </source>
</evidence>
<dbReference type="EMBL" id="JBIAWJ010000031">
    <property type="protein sequence ID" value="MFF4526949.1"/>
    <property type="molecule type" value="Genomic_DNA"/>
</dbReference>
<gene>
    <name evidence="1" type="ORF">ACFY1D_36890</name>
</gene>
<sequence length="225" mass="25381">MTTNDETELDKTRRYLRPVAATPISDDPDGVHLAVYQWIPQAEAWASGPGLCGESMRQGPLPEGTEVTCVKCLEWRPKYERMLAPGYRPEDDDPEVLRQRLAGAEAEVAAARRFAEEMKDFRSPHGGALDYAERLLEAMDRAKGERFDTAADTLAAEWHRRYQRLEDLDKDPDTPVTVLEHVRGELVGLRGALGVLLGGRVQGGTADLLGWSYYQEWRRRQEARS</sequence>
<accession>A0ABW6UU04</accession>
<dbReference type="RefSeq" id="WP_351086272.1">
    <property type="nucleotide sequence ID" value="NZ_JBEOZG010000037.1"/>
</dbReference>
<protein>
    <submittedName>
        <fullName evidence="1">Uncharacterized protein</fullName>
    </submittedName>
</protein>
<evidence type="ECO:0000313" key="2">
    <source>
        <dbReference type="Proteomes" id="UP001602058"/>
    </source>
</evidence>
<reference evidence="1 2" key="1">
    <citation type="submission" date="2024-10" db="EMBL/GenBank/DDBJ databases">
        <title>The Natural Products Discovery Center: Release of the First 8490 Sequenced Strains for Exploring Actinobacteria Biosynthetic Diversity.</title>
        <authorList>
            <person name="Kalkreuter E."/>
            <person name="Kautsar S.A."/>
            <person name="Yang D."/>
            <person name="Bader C.D."/>
            <person name="Teijaro C.N."/>
            <person name="Fluegel L."/>
            <person name="Davis C.M."/>
            <person name="Simpson J.R."/>
            <person name="Lauterbach L."/>
            <person name="Steele A.D."/>
            <person name="Gui C."/>
            <person name="Meng S."/>
            <person name="Li G."/>
            <person name="Viehrig K."/>
            <person name="Ye F."/>
            <person name="Su P."/>
            <person name="Kiefer A.F."/>
            <person name="Nichols A."/>
            <person name="Cepeda A.J."/>
            <person name="Yan W."/>
            <person name="Fan B."/>
            <person name="Jiang Y."/>
            <person name="Adhikari A."/>
            <person name="Zheng C.-J."/>
            <person name="Schuster L."/>
            <person name="Cowan T.M."/>
            <person name="Smanski M.J."/>
            <person name="Chevrette M.G."/>
            <person name="De Carvalho L.P.S."/>
            <person name="Shen B."/>
        </authorList>
    </citation>
    <scope>NUCLEOTIDE SEQUENCE [LARGE SCALE GENOMIC DNA]</scope>
    <source>
        <strain evidence="1 2">NPDC001390</strain>
    </source>
</reference>
<name>A0ABW6UU04_9ACTN</name>
<proteinExistence type="predicted"/>
<dbReference type="Proteomes" id="UP001602058">
    <property type="component" value="Unassembled WGS sequence"/>
</dbReference>
<comment type="caution">
    <text evidence="1">The sequence shown here is derived from an EMBL/GenBank/DDBJ whole genome shotgun (WGS) entry which is preliminary data.</text>
</comment>